<organism evidence="2 3">
    <name type="scientific">Neocucurbitaria cava</name>
    <dbReference type="NCBI Taxonomy" id="798079"/>
    <lineage>
        <taxon>Eukaryota</taxon>
        <taxon>Fungi</taxon>
        <taxon>Dikarya</taxon>
        <taxon>Ascomycota</taxon>
        <taxon>Pezizomycotina</taxon>
        <taxon>Dothideomycetes</taxon>
        <taxon>Pleosporomycetidae</taxon>
        <taxon>Pleosporales</taxon>
        <taxon>Pleosporineae</taxon>
        <taxon>Cucurbitariaceae</taxon>
        <taxon>Neocucurbitaria</taxon>
    </lineage>
</organism>
<evidence type="ECO:0000313" key="3">
    <source>
        <dbReference type="Proteomes" id="UP001140560"/>
    </source>
</evidence>
<protein>
    <recommendedName>
        <fullName evidence="4">CCR4-NOT transcription complex subunit 11</fullName>
    </recommendedName>
</protein>
<proteinExistence type="predicted"/>
<dbReference type="AlphaFoldDB" id="A0A9W9CQE8"/>
<accession>A0A9W9CQE8</accession>
<dbReference type="Pfam" id="PF10155">
    <property type="entry name" value="CNOT11"/>
    <property type="match status" value="1"/>
</dbReference>
<evidence type="ECO:0008006" key="4">
    <source>
        <dbReference type="Google" id="ProtNLM"/>
    </source>
</evidence>
<name>A0A9W9CQE8_9PLEO</name>
<dbReference type="InterPro" id="IPR019312">
    <property type="entry name" value="CNOT11"/>
</dbReference>
<sequence>MVPEFTTVTPQPPRPHVFLSAQTVTFNTLLSLRSQGAAQTPYNMHIEPLTRAEVETLSDPDRRYFEAAAALERKNTSAKEDLTSFEYCLKIKVTLDEYEQRARTKPSWSVLAVLINGEHRLWCLNAQTPIRVNPFLSHWVEAFQRMGRISAAKDSYAPASTASGGITTQEIFTVRTEWIKTLLRSKSKNENIALAPRVLHHACVRLGQISAFDIQTYVRMLEETGIYDKAHKLPTVPAEPPKAPAAKRTKEQPHNNASKQWKEDMLRRLNEQPDAAVQELTHLPLELPYLDFFTTLLTNRTLESLAIEPAPVITSYIQHSLRLIEKMAEPPTGADVDGDTNGSNYRWEYGKEAQSRLVRILLLFIKSLIRKELLGTEVLYFEIQEICVRYVWIKEVRDFRSWVEEGVGEEEVRGP</sequence>
<reference evidence="2" key="1">
    <citation type="submission" date="2022-10" db="EMBL/GenBank/DDBJ databases">
        <title>Tapping the CABI collections for fungal endophytes: first genome assemblies for Collariella, Neodidymelliopsis, Ascochyta clinopodiicola, Didymella pomorum, Didymosphaeria variabile, Neocosmospora piperis and Neocucurbitaria cava.</title>
        <authorList>
            <person name="Hill R."/>
        </authorList>
    </citation>
    <scope>NUCLEOTIDE SEQUENCE</scope>
    <source>
        <strain evidence="2">IMI 356814</strain>
    </source>
</reference>
<dbReference type="EMBL" id="JAPEUY010000002">
    <property type="protein sequence ID" value="KAJ4376177.1"/>
    <property type="molecule type" value="Genomic_DNA"/>
</dbReference>
<dbReference type="OrthoDB" id="10265389at2759"/>
<dbReference type="Proteomes" id="UP001140560">
    <property type="component" value="Unassembled WGS sequence"/>
</dbReference>
<evidence type="ECO:0000313" key="2">
    <source>
        <dbReference type="EMBL" id="KAJ4376177.1"/>
    </source>
</evidence>
<dbReference type="GO" id="GO:0030014">
    <property type="term" value="C:CCR4-NOT complex"/>
    <property type="evidence" value="ECO:0007669"/>
    <property type="project" value="InterPro"/>
</dbReference>
<gene>
    <name evidence="2" type="ORF">N0V83_001458</name>
</gene>
<comment type="caution">
    <text evidence="2">The sequence shown here is derived from an EMBL/GenBank/DDBJ whole genome shotgun (WGS) entry which is preliminary data.</text>
</comment>
<evidence type="ECO:0000256" key="1">
    <source>
        <dbReference type="SAM" id="MobiDB-lite"/>
    </source>
</evidence>
<feature type="region of interest" description="Disordered" evidence="1">
    <location>
        <begin position="233"/>
        <end position="260"/>
    </location>
</feature>
<keyword evidence="3" id="KW-1185">Reference proteome</keyword>